<dbReference type="GO" id="GO:0044183">
    <property type="term" value="F:protein folding chaperone"/>
    <property type="evidence" value="ECO:0007669"/>
    <property type="project" value="TreeGrafter"/>
</dbReference>
<evidence type="ECO:0000256" key="9">
    <source>
        <dbReference type="ARBA" id="ARBA00023235"/>
    </source>
</evidence>
<dbReference type="InterPro" id="IPR005215">
    <property type="entry name" value="Trig_fac"/>
</dbReference>
<evidence type="ECO:0000313" key="14">
    <source>
        <dbReference type="EMBL" id="OGC33663.1"/>
    </source>
</evidence>
<comment type="similarity">
    <text evidence="3">Belongs to the FKBP-type PPIase family. Tig subfamily.</text>
</comment>
<evidence type="ECO:0000256" key="10">
    <source>
        <dbReference type="ARBA" id="ARBA00023306"/>
    </source>
</evidence>
<evidence type="ECO:0000256" key="11">
    <source>
        <dbReference type="ARBA" id="ARBA00029986"/>
    </source>
</evidence>
<dbReference type="InterPro" id="IPR037041">
    <property type="entry name" value="Trigger_fac_C_sf"/>
</dbReference>
<keyword evidence="6" id="KW-0132">Cell division</keyword>
<dbReference type="GO" id="GO:0043335">
    <property type="term" value="P:protein unfolding"/>
    <property type="evidence" value="ECO:0007669"/>
    <property type="project" value="TreeGrafter"/>
</dbReference>
<evidence type="ECO:0000259" key="12">
    <source>
        <dbReference type="Pfam" id="PF05697"/>
    </source>
</evidence>
<gene>
    <name evidence="14" type="ORF">A2462_02340</name>
</gene>
<dbReference type="GO" id="GO:0051083">
    <property type="term" value="P:'de novo' cotranslational protein folding"/>
    <property type="evidence" value="ECO:0007669"/>
    <property type="project" value="TreeGrafter"/>
</dbReference>
<accession>A0A1F4TNM8</accession>
<evidence type="ECO:0000256" key="1">
    <source>
        <dbReference type="ARBA" id="ARBA00000971"/>
    </source>
</evidence>
<dbReference type="InterPro" id="IPR008881">
    <property type="entry name" value="Trigger_fac_ribosome-bd_bac"/>
</dbReference>
<dbReference type="AlphaFoldDB" id="A0A1F4TNM8"/>
<keyword evidence="7" id="KW-0697">Rotamase</keyword>
<dbReference type="Gene3D" id="3.30.70.1050">
    <property type="entry name" value="Trigger factor ribosome-binding domain"/>
    <property type="match status" value="1"/>
</dbReference>
<feature type="domain" description="Trigger factor C-terminal" evidence="13">
    <location>
        <begin position="176"/>
        <end position="336"/>
    </location>
</feature>
<dbReference type="EC" id="5.2.1.8" evidence="4"/>
<dbReference type="Pfam" id="PF05698">
    <property type="entry name" value="Trigger_C"/>
    <property type="match status" value="1"/>
</dbReference>
<dbReference type="InterPro" id="IPR027304">
    <property type="entry name" value="Trigger_fact/SurA_dom_sf"/>
</dbReference>
<evidence type="ECO:0000256" key="7">
    <source>
        <dbReference type="ARBA" id="ARBA00023110"/>
    </source>
</evidence>
<evidence type="ECO:0000256" key="2">
    <source>
        <dbReference type="ARBA" id="ARBA00004496"/>
    </source>
</evidence>
<dbReference type="InterPro" id="IPR008880">
    <property type="entry name" value="Trigger_fac_C"/>
</dbReference>
<name>A0A1F4TNM8_UNCSA</name>
<evidence type="ECO:0000256" key="6">
    <source>
        <dbReference type="ARBA" id="ARBA00022618"/>
    </source>
</evidence>
<feature type="domain" description="Trigger factor ribosome-binding bacterial" evidence="12">
    <location>
        <begin position="1"/>
        <end position="143"/>
    </location>
</feature>
<comment type="subcellular location">
    <subcellularLocation>
        <location evidence="2">Cytoplasm</location>
    </subcellularLocation>
</comment>
<dbReference type="Gene3D" id="1.10.3120.10">
    <property type="entry name" value="Trigger factor, C-terminal domain"/>
    <property type="match status" value="2"/>
</dbReference>
<evidence type="ECO:0000256" key="8">
    <source>
        <dbReference type="ARBA" id="ARBA00023186"/>
    </source>
</evidence>
<evidence type="ECO:0000256" key="3">
    <source>
        <dbReference type="ARBA" id="ARBA00005464"/>
    </source>
</evidence>
<reference evidence="14 15" key="1">
    <citation type="journal article" date="2016" name="Nat. Commun.">
        <title>Thousands of microbial genomes shed light on interconnected biogeochemical processes in an aquifer system.</title>
        <authorList>
            <person name="Anantharaman K."/>
            <person name="Brown C.T."/>
            <person name="Hug L.A."/>
            <person name="Sharon I."/>
            <person name="Castelle C.J."/>
            <person name="Probst A.J."/>
            <person name="Thomas B.C."/>
            <person name="Singh A."/>
            <person name="Wilkins M.J."/>
            <person name="Karaoz U."/>
            <person name="Brodie E.L."/>
            <person name="Williams K.H."/>
            <person name="Hubbard S.S."/>
            <person name="Banfield J.F."/>
        </authorList>
    </citation>
    <scope>NUCLEOTIDE SEQUENCE [LARGE SCALE GENOMIC DNA]</scope>
</reference>
<dbReference type="PANTHER" id="PTHR30560">
    <property type="entry name" value="TRIGGER FACTOR CHAPERONE AND PEPTIDYL-PROLYL CIS/TRANS ISOMERASE"/>
    <property type="match status" value="1"/>
</dbReference>
<dbReference type="GO" id="GO:0043022">
    <property type="term" value="F:ribosome binding"/>
    <property type="evidence" value="ECO:0007669"/>
    <property type="project" value="TreeGrafter"/>
</dbReference>
<proteinExistence type="inferred from homology"/>
<evidence type="ECO:0000259" key="13">
    <source>
        <dbReference type="Pfam" id="PF05698"/>
    </source>
</evidence>
<comment type="caution">
    <text evidence="14">The sequence shown here is derived from an EMBL/GenBank/DDBJ whole genome shotgun (WGS) entry which is preliminary data.</text>
</comment>
<dbReference type="SUPFAM" id="SSF109998">
    <property type="entry name" value="Triger factor/SurA peptide-binding domain-like"/>
    <property type="match status" value="1"/>
</dbReference>
<comment type="catalytic activity">
    <reaction evidence="1">
        <text>[protein]-peptidylproline (omega=180) = [protein]-peptidylproline (omega=0)</text>
        <dbReference type="Rhea" id="RHEA:16237"/>
        <dbReference type="Rhea" id="RHEA-COMP:10747"/>
        <dbReference type="Rhea" id="RHEA-COMP:10748"/>
        <dbReference type="ChEBI" id="CHEBI:83833"/>
        <dbReference type="ChEBI" id="CHEBI:83834"/>
        <dbReference type="EC" id="5.2.1.8"/>
    </reaction>
</comment>
<evidence type="ECO:0000256" key="5">
    <source>
        <dbReference type="ARBA" id="ARBA00016902"/>
    </source>
</evidence>
<dbReference type="EMBL" id="MEUI01000030">
    <property type="protein sequence ID" value="OGC33663.1"/>
    <property type="molecule type" value="Genomic_DNA"/>
</dbReference>
<dbReference type="PANTHER" id="PTHR30560:SF3">
    <property type="entry name" value="TRIGGER FACTOR-LIKE PROTEIN TIG, CHLOROPLASTIC"/>
    <property type="match status" value="1"/>
</dbReference>
<evidence type="ECO:0000313" key="15">
    <source>
        <dbReference type="Proteomes" id="UP000177309"/>
    </source>
</evidence>
<dbReference type="SUPFAM" id="SSF102735">
    <property type="entry name" value="Trigger factor ribosome-binding domain"/>
    <property type="match status" value="1"/>
</dbReference>
<keyword evidence="8" id="KW-0143">Chaperone</keyword>
<dbReference type="Pfam" id="PF05697">
    <property type="entry name" value="Trigger_N"/>
    <property type="match status" value="1"/>
</dbReference>
<dbReference type="GO" id="GO:0051301">
    <property type="term" value="P:cell division"/>
    <property type="evidence" value="ECO:0007669"/>
    <property type="project" value="UniProtKB-KW"/>
</dbReference>
<evidence type="ECO:0000256" key="4">
    <source>
        <dbReference type="ARBA" id="ARBA00013194"/>
    </source>
</evidence>
<protein>
    <recommendedName>
        <fullName evidence="5">Trigger factor</fullName>
        <ecNumber evidence="4">5.2.1.8</ecNumber>
    </recommendedName>
    <alternativeName>
        <fullName evidence="11">PPIase</fullName>
    </alternativeName>
</protein>
<dbReference type="GO" id="GO:0015031">
    <property type="term" value="P:protein transport"/>
    <property type="evidence" value="ECO:0007669"/>
    <property type="project" value="InterPro"/>
</dbReference>
<organism evidence="14 15">
    <name type="scientific">candidate division WOR-1 bacterium RIFOXYC2_FULL_41_25</name>
    <dbReference type="NCBI Taxonomy" id="1802586"/>
    <lineage>
        <taxon>Bacteria</taxon>
        <taxon>Bacillati</taxon>
        <taxon>Saganbacteria</taxon>
    </lineage>
</organism>
<dbReference type="GO" id="GO:0003755">
    <property type="term" value="F:peptidyl-prolyl cis-trans isomerase activity"/>
    <property type="evidence" value="ECO:0007669"/>
    <property type="project" value="UniProtKB-KW"/>
</dbReference>
<dbReference type="InterPro" id="IPR036611">
    <property type="entry name" value="Trigger_fac_ribosome-bd_sf"/>
</dbReference>
<dbReference type="Proteomes" id="UP000177309">
    <property type="component" value="Unassembled WGS sequence"/>
</dbReference>
<keyword evidence="9" id="KW-0413">Isomerase</keyword>
<sequence>MKIRSQKRKKNTVHLEVEEEYSKFAEAIEKSLLAAGREIKIPGFRQGKAPKDMIRQAINPEYVESRAAQDLIADLYPLVIDETKIEPIDYPNIDIVESKKDQPFVFKISVDVYPEVKLGKYKGLKVEKKSAEIAEEEIDKTLGNFQERFAKTDAEGNREVMPLDDEFAKKVSRFQTLAELRSEIRSAMQNEKKAAVEADVKDKLVAATSDDAELDVPNGMIEREINIMLDELRTTLMRSGLTLDDYLKGVNKEEKAMREEMRKSAEIRVKGKIVLKAVAAEEKMSVSEEEVEVELQSMAAASGEKIEELKKRLDDGVREYIEEYLLRKKALDFLVEKAKITILDEPQGKEEKA</sequence>
<dbReference type="GO" id="GO:0005737">
    <property type="term" value="C:cytoplasm"/>
    <property type="evidence" value="ECO:0007669"/>
    <property type="project" value="UniProtKB-SubCell"/>
</dbReference>
<keyword evidence="10" id="KW-0131">Cell cycle</keyword>